<dbReference type="PANTHER" id="PTHR43015:SF1">
    <property type="entry name" value="D-RIBITOL-5-PHOSPHATE CYTIDYLYLTRANSFERASE"/>
    <property type="match status" value="1"/>
</dbReference>
<accession>A0A3S3P8B0</accession>
<dbReference type="GO" id="GO:0005829">
    <property type="term" value="C:cytosol"/>
    <property type="evidence" value="ECO:0007669"/>
    <property type="project" value="TreeGrafter"/>
</dbReference>
<evidence type="ECO:0008006" key="9">
    <source>
        <dbReference type="Google" id="ProtNLM"/>
    </source>
</evidence>
<gene>
    <name evidence="7" type="ORF">B4U79_06601</name>
    <name evidence="4" type="ORF">B4U79_07483</name>
    <name evidence="5" type="ORF">B4U79_08967</name>
    <name evidence="6" type="ORF">B4U79_13002</name>
</gene>
<dbReference type="GO" id="GO:0035269">
    <property type="term" value="P:protein O-linked glycosylation via mannose"/>
    <property type="evidence" value="ECO:0007669"/>
    <property type="project" value="TreeGrafter"/>
</dbReference>
<evidence type="ECO:0000256" key="2">
    <source>
        <dbReference type="ARBA" id="ARBA00022679"/>
    </source>
</evidence>
<dbReference type="InterPro" id="IPR034683">
    <property type="entry name" value="IspD/TarI"/>
</dbReference>
<dbReference type="Pfam" id="PF01128">
    <property type="entry name" value="IspD"/>
    <property type="match status" value="1"/>
</dbReference>
<dbReference type="STRING" id="1965070.A0A3S3P8B0"/>
<name>A0A3S3P8B0_9ACAR</name>
<dbReference type="OrthoDB" id="414267at2759"/>
<dbReference type="Gene3D" id="3.90.550.10">
    <property type="entry name" value="Spore Coat Polysaccharide Biosynthesis Protein SpsA, Chain A"/>
    <property type="match status" value="1"/>
</dbReference>
<dbReference type="EMBL" id="NCKU01002245">
    <property type="protein sequence ID" value="RWS10048.1"/>
    <property type="molecule type" value="Genomic_DNA"/>
</dbReference>
<dbReference type="InterPro" id="IPR029044">
    <property type="entry name" value="Nucleotide-diphossugar_trans"/>
</dbReference>
<dbReference type="Proteomes" id="UP000285301">
    <property type="component" value="Unassembled WGS sequence"/>
</dbReference>
<dbReference type="AlphaFoldDB" id="A0A3S3P8B0"/>
<protein>
    <recommendedName>
        <fullName evidence="9">2-C-methyl-D-erythritol 4-phosphate cytidylyltransferase-like protein</fullName>
    </recommendedName>
</protein>
<dbReference type="CDD" id="cd02516">
    <property type="entry name" value="CDP-ME_synthetase"/>
    <property type="match status" value="1"/>
</dbReference>
<comment type="similarity">
    <text evidence="1">Belongs to the IspD/TarI cytidylyltransferase family. IspD subfamily.</text>
</comment>
<keyword evidence="2" id="KW-0808">Transferase</keyword>
<comment type="caution">
    <text evidence="6">The sequence shown here is derived from an EMBL/GenBank/DDBJ whole genome shotgun (WGS) entry which is preliminary data.</text>
</comment>
<evidence type="ECO:0000313" key="6">
    <source>
        <dbReference type="EMBL" id="RWS10048.1"/>
    </source>
</evidence>
<evidence type="ECO:0000313" key="4">
    <source>
        <dbReference type="EMBL" id="RWS03747.1"/>
    </source>
</evidence>
<keyword evidence="8" id="KW-1185">Reference proteome</keyword>
<evidence type="ECO:0000313" key="7">
    <source>
        <dbReference type="EMBL" id="RWS10072.1"/>
    </source>
</evidence>
<dbReference type="PANTHER" id="PTHR43015">
    <property type="entry name" value="D-RIBITOL-5-PHOSPHATE CYTIDYLYLTRANSFERASE"/>
    <property type="match status" value="1"/>
</dbReference>
<evidence type="ECO:0000256" key="1">
    <source>
        <dbReference type="ARBA" id="ARBA00009789"/>
    </source>
</evidence>
<reference evidence="6" key="2">
    <citation type="submission" date="2018-11" db="EMBL/GenBank/DDBJ databases">
        <title>Trombidioid mite genomics.</title>
        <authorList>
            <person name="Dong X."/>
        </authorList>
    </citation>
    <scope>NUCLEOTIDE SEQUENCE</scope>
    <source>
        <strain evidence="6">UoL-WK</strain>
    </source>
</reference>
<dbReference type="GO" id="GO:0047349">
    <property type="term" value="F:D-ribitol-5-phosphate cytidylyltransferase activity"/>
    <property type="evidence" value="ECO:0007669"/>
    <property type="project" value="TreeGrafter"/>
</dbReference>
<evidence type="ECO:0000313" key="5">
    <source>
        <dbReference type="EMBL" id="RWS03749.1"/>
    </source>
</evidence>
<dbReference type="EMBL" id="NCKU01006188">
    <property type="protein sequence ID" value="RWS03749.1"/>
    <property type="molecule type" value="Genomic_DNA"/>
</dbReference>
<sequence>RSNWRTLPAFWRSNEMKIAAVLPAAGIGERMCSSLPKQYIEVNGTPILCHTLNSFLNLEFVDLIVVVSSPAYEQFVKDKLFSYFDIRRQTKLVSVAGGATRHRSIAAGLDYFTDREKPEIVIVNDAVRPIICKDLLKNLIKAANECGAAGPVCNLTSTVIKPLNGFLDQTLERSKYKNSEMPQVFKYTVLREAYDKCSAYDYAHGTECLDLVRKYTNVSIPVIEASASHLFKVTHKRDLYAVEGLLKGFYILLSCVFI</sequence>
<evidence type="ECO:0000313" key="8">
    <source>
        <dbReference type="Proteomes" id="UP000285301"/>
    </source>
</evidence>
<organism evidence="6 8">
    <name type="scientific">Dinothrombium tinctorium</name>
    <dbReference type="NCBI Taxonomy" id="1965070"/>
    <lineage>
        <taxon>Eukaryota</taxon>
        <taxon>Metazoa</taxon>
        <taxon>Ecdysozoa</taxon>
        <taxon>Arthropoda</taxon>
        <taxon>Chelicerata</taxon>
        <taxon>Arachnida</taxon>
        <taxon>Acari</taxon>
        <taxon>Acariformes</taxon>
        <taxon>Trombidiformes</taxon>
        <taxon>Prostigmata</taxon>
        <taxon>Anystina</taxon>
        <taxon>Parasitengona</taxon>
        <taxon>Trombidioidea</taxon>
        <taxon>Trombidiidae</taxon>
        <taxon>Dinothrombium</taxon>
    </lineage>
</organism>
<dbReference type="EMBL" id="NCKU01006189">
    <property type="protein sequence ID" value="RWS03747.1"/>
    <property type="molecule type" value="Genomic_DNA"/>
</dbReference>
<feature type="non-terminal residue" evidence="6">
    <location>
        <position position="1"/>
    </location>
</feature>
<evidence type="ECO:0000256" key="3">
    <source>
        <dbReference type="ARBA" id="ARBA00022695"/>
    </source>
</evidence>
<proteinExistence type="inferred from homology"/>
<keyword evidence="3" id="KW-0548">Nucleotidyltransferase</keyword>
<dbReference type="EMBL" id="NCKU01002235">
    <property type="protein sequence ID" value="RWS10072.1"/>
    <property type="molecule type" value="Genomic_DNA"/>
</dbReference>
<reference evidence="6 8" key="1">
    <citation type="journal article" date="2018" name="Gigascience">
        <title>Genomes of trombidid mites reveal novel predicted allergens and laterally-transferred genes associated with secondary metabolism.</title>
        <authorList>
            <person name="Dong X."/>
            <person name="Chaisiri K."/>
            <person name="Xia D."/>
            <person name="Armstrong S.D."/>
            <person name="Fang Y."/>
            <person name="Donnelly M.J."/>
            <person name="Kadowaki T."/>
            <person name="McGarry J.W."/>
            <person name="Darby A.C."/>
            <person name="Makepeace B.L."/>
        </authorList>
    </citation>
    <scope>NUCLEOTIDE SEQUENCE [LARGE SCALE GENOMIC DNA]</scope>
    <source>
        <strain evidence="6">UoL-WK</strain>
    </source>
</reference>
<dbReference type="SUPFAM" id="SSF53448">
    <property type="entry name" value="Nucleotide-diphospho-sugar transferases"/>
    <property type="match status" value="1"/>
</dbReference>